<dbReference type="OrthoDB" id="9766909at2"/>
<proteinExistence type="predicted"/>
<reference evidence="14 16" key="2">
    <citation type="submission" date="2016-11" db="EMBL/GenBank/DDBJ databases">
        <title>Genome sequencing of Amycolatopsis regifaucium.</title>
        <authorList>
            <person name="Mayilraj S."/>
            <person name="Kaur N."/>
        </authorList>
    </citation>
    <scope>NUCLEOTIDE SEQUENCE [LARGE SCALE GENOMIC DNA]</scope>
    <source>
        <strain evidence="14 16">GY080</strain>
    </source>
</reference>
<feature type="compositionally biased region" description="Polar residues" evidence="9">
    <location>
        <begin position="772"/>
        <end position="781"/>
    </location>
</feature>
<keyword evidence="16" id="KW-1185">Reference proteome</keyword>
<keyword evidence="4" id="KW-0808">Transferase</keyword>
<dbReference type="GO" id="GO:0008658">
    <property type="term" value="F:penicillin binding"/>
    <property type="evidence" value="ECO:0007669"/>
    <property type="project" value="InterPro"/>
</dbReference>
<feature type="compositionally biased region" description="Basic and acidic residues" evidence="9">
    <location>
        <begin position="469"/>
        <end position="478"/>
    </location>
</feature>
<dbReference type="InterPro" id="IPR036950">
    <property type="entry name" value="PBP_transglycosylase"/>
</dbReference>
<dbReference type="PANTHER" id="PTHR32282:SF34">
    <property type="entry name" value="PENICILLIN-BINDING PROTEIN 1A"/>
    <property type="match status" value="1"/>
</dbReference>
<dbReference type="Gene3D" id="1.10.3810.10">
    <property type="entry name" value="Biosynthetic peptidoglycan transglycosylase-like"/>
    <property type="match status" value="1"/>
</dbReference>
<evidence type="ECO:0000313" key="16">
    <source>
        <dbReference type="Proteomes" id="UP000186883"/>
    </source>
</evidence>
<dbReference type="GO" id="GO:0008955">
    <property type="term" value="F:peptidoglycan glycosyltransferase activity"/>
    <property type="evidence" value="ECO:0007669"/>
    <property type="project" value="UniProtKB-EC"/>
</dbReference>
<sequence>MNDDPHGGWPGQDPDPARRPQRPAGPPRRPAGPPPGHGQRPGAHQQGPGQAPWQRQQGPPQQPPPRRSQRPPVAPQHEPDLITHHEHNGTEHRYDADRGYEEPYDDDRPGQETDEDGKPVLTPAQRKKRKWRRIRRVLLALFCLFFVIPAIAFVITYFLVDVPSPQAVAATQGQAVTYYYADNTEMGKDVPKGGNRQILTPEQIPDIVKKAVIATEDASFETNSGFDIGGILRAIYNQVTAGKGGGSTISQQYIKVASGDDESSLSRKWTELAKSFKMNQTYEKKDIISAYLNIIYFGRGAYGIESAAQAFFGKPAGELNASEAALLAGLIQQPGRSENPKVANDRWTVALNRMVQNGFLSAADRANLQFPTPIPQEDKQQAGVVNPFIRDKVKEELAANGITADVYYRGGYKVYTTIDPKAQAAAEQAVADGMKGQTDENLLNALVAIDPKTGGVKAYYGGPSIVKGPDGKDQKGRDWANTPQNPGSSMKPFDLTAYLQLGKGGINSTFDGSNNRQFGKQTIRNAGPGSSCSAQCTVSEAMQRSANTVFYDMVVNVTKPGPVAQAAKDAGVKPAPDGASELFADNNIALGGGKTAVSPEDMAAAYATFAGDGQRRDRHFVAKVTNSQDEAAYSAPEEAKPAFSDDADKSKQIAGNVTESLKGVIPFSKLKCPNGHECAGKTGTQQHTYRPGEPASAKDSNSQTWMVGYTPSISAAVWVGGDGDKPLKGKNGKAIFGSTIAGPIWQKFISLYLNGKPGERFDKVKIIGGDDNPNNVPSTQAPPDENEDPGGETGTPSTGPSTGSSSRNEEPPSSSRNPPSSSENNGEESGGNGPGRGGGRGDNG</sequence>
<dbReference type="Pfam" id="PF00912">
    <property type="entry name" value="Transgly"/>
    <property type="match status" value="1"/>
</dbReference>
<feature type="transmembrane region" description="Helical" evidence="10">
    <location>
        <begin position="137"/>
        <end position="160"/>
    </location>
</feature>
<keyword evidence="6" id="KW-0511">Multifunctional enzyme</keyword>
<dbReference type="EMBL" id="LQCI01000012">
    <property type="protein sequence ID" value="KZB84962.1"/>
    <property type="molecule type" value="Genomic_DNA"/>
</dbReference>
<protein>
    <submittedName>
        <fullName evidence="13">Penicillin-binding protein</fullName>
    </submittedName>
</protein>
<evidence type="ECO:0000256" key="4">
    <source>
        <dbReference type="ARBA" id="ARBA00022679"/>
    </source>
</evidence>
<evidence type="ECO:0000256" key="2">
    <source>
        <dbReference type="ARBA" id="ARBA00022670"/>
    </source>
</evidence>
<keyword evidence="5" id="KW-0378">Hydrolase</keyword>
<dbReference type="Gene3D" id="3.40.710.10">
    <property type="entry name" value="DD-peptidase/beta-lactamase superfamily"/>
    <property type="match status" value="1"/>
</dbReference>
<feature type="region of interest" description="Disordered" evidence="9">
    <location>
        <begin position="465"/>
        <end position="492"/>
    </location>
</feature>
<evidence type="ECO:0000256" key="6">
    <source>
        <dbReference type="ARBA" id="ARBA00023268"/>
    </source>
</evidence>
<evidence type="ECO:0000256" key="3">
    <source>
        <dbReference type="ARBA" id="ARBA00022676"/>
    </source>
</evidence>
<feature type="compositionally biased region" description="Low complexity" evidence="9">
    <location>
        <begin position="37"/>
        <end position="59"/>
    </location>
</feature>
<dbReference type="Proteomes" id="UP000076321">
    <property type="component" value="Unassembled WGS sequence"/>
</dbReference>
<accession>A0A154MKW5</accession>
<dbReference type="EMBL" id="LOBU02000024">
    <property type="protein sequence ID" value="OKA03980.1"/>
    <property type="molecule type" value="Genomic_DNA"/>
</dbReference>
<evidence type="ECO:0000313" key="13">
    <source>
        <dbReference type="EMBL" id="KZB84962.1"/>
    </source>
</evidence>
<keyword evidence="10" id="KW-1133">Transmembrane helix</keyword>
<feature type="compositionally biased region" description="Pro residues" evidence="9">
    <location>
        <begin position="23"/>
        <end position="36"/>
    </location>
</feature>
<dbReference type="GO" id="GO:0009252">
    <property type="term" value="P:peptidoglycan biosynthetic process"/>
    <property type="evidence" value="ECO:0007669"/>
    <property type="project" value="TreeGrafter"/>
</dbReference>
<evidence type="ECO:0000256" key="5">
    <source>
        <dbReference type="ARBA" id="ARBA00022801"/>
    </source>
</evidence>
<keyword evidence="2" id="KW-0645">Protease</keyword>
<keyword evidence="10" id="KW-0472">Membrane</keyword>
<dbReference type="InterPro" id="IPR001460">
    <property type="entry name" value="PCN-bd_Tpept"/>
</dbReference>
<comment type="catalytic activity">
    <reaction evidence="8">
        <text>[GlcNAc-(1-&gt;4)-Mur2Ac(oyl-L-Ala-gamma-D-Glu-L-Lys-D-Ala-D-Ala)](n)-di-trans,octa-cis-undecaprenyl diphosphate + beta-D-GlcNAc-(1-&gt;4)-Mur2Ac(oyl-L-Ala-gamma-D-Glu-L-Lys-D-Ala-D-Ala)-di-trans,octa-cis-undecaprenyl diphosphate = [GlcNAc-(1-&gt;4)-Mur2Ac(oyl-L-Ala-gamma-D-Glu-L-Lys-D-Ala-D-Ala)](n+1)-di-trans,octa-cis-undecaprenyl diphosphate + di-trans,octa-cis-undecaprenyl diphosphate + H(+)</text>
        <dbReference type="Rhea" id="RHEA:23708"/>
        <dbReference type="Rhea" id="RHEA-COMP:9602"/>
        <dbReference type="Rhea" id="RHEA-COMP:9603"/>
        <dbReference type="ChEBI" id="CHEBI:15378"/>
        <dbReference type="ChEBI" id="CHEBI:58405"/>
        <dbReference type="ChEBI" id="CHEBI:60033"/>
        <dbReference type="ChEBI" id="CHEBI:78435"/>
        <dbReference type="EC" id="2.4.99.28"/>
    </reaction>
</comment>
<dbReference type="GO" id="GO:0009002">
    <property type="term" value="F:serine-type D-Ala-D-Ala carboxypeptidase activity"/>
    <property type="evidence" value="ECO:0007669"/>
    <property type="project" value="UniProtKB-EC"/>
</dbReference>
<dbReference type="InterPro" id="IPR050396">
    <property type="entry name" value="Glycosyltr_51/Transpeptidase"/>
</dbReference>
<evidence type="ECO:0000259" key="12">
    <source>
        <dbReference type="Pfam" id="PF00912"/>
    </source>
</evidence>
<dbReference type="GO" id="GO:0006508">
    <property type="term" value="P:proteolysis"/>
    <property type="evidence" value="ECO:0007669"/>
    <property type="project" value="UniProtKB-KW"/>
</dbReference>
<comment type="caution">
    <text evidence="13">The sequence shown here is derived from an EMBL/GenBank/DDBJ whole genome shotgun (WGS) entry which is preliminary data.</text>
</comment>
<dbReference type="InterPro" id="IPR012338">
    <property type="entry name" value="Beta-lactam/transpept-like"/>
</dbReference>
<name>A0A154MKW5_9PSEU</name>
<feature type="compositionally biased region" description="Gly residues" evidence="9">
    <location>
        <begin position="828"/>
        <end position="844"/>
    </location>
</feature>
<evidence type="ECO:0000256" key="9">
    <source>
        <dbReference type="SAM" id="MobiDB-lite"/>
    </source>
</evidence>
<dbReference type="InterPro" id="IPR001264">
    <property type="entry name" value="Glyco_trans_51"/>
</dbReference>
<comment type="catalytic activity">
    <reaction evidence="7">
        <text>Preferential cleavage: (Ac)2-L-Lys-D-Ala-|-D-Ala. Also transpeptidation of peptidyl-alanyl moieties that are N-acyl substituents of D-alanine.</text>
        <dbReference type="EC" id="3.4.16.4"/>
    </reaction>
</comment>
<dbReference type="Pfam" id="PF00905">
    <property type="entry name" value="Transpeptidase"/>
    <property type="match status" value="1"/>
</dbReference>
<evidence type="ECO:0000259" key="11">
    <source>
        <dbReference type="Pfam" id="PF00905"/>
    </source>
</evidence>
<keyword evidence="1" id="KW-0121">Carboxypeptidase</keyword>
<evidence type="ECO:0000256" key="1">
    <source>
        <dbReference type="ARBA" id="ARBA00022645"/>
    </source>
</evidence>
<keyword evidence="3" id="KW-0328">Glycosyltransferase</keyword>
<feature type="region of interest" description="Disordered" evidence="9">
    <location>
        <begin position="681"/>
        <end position="702"/>
    </location>
</feature>
<dbReference type="SUPFAM" id="SSF56601">
    <property type="entry name" value="beta-lactamase/transpeptidase-like"/>
    <property type="match status" value="1"/>
</dbReference>
<dbReference type="SUPFAM" id="SSF53955">
    <property type="entry name" value="Lysozyme-like"/>
    <property type="match status" value="1"/>
</dbReference>
<keyword evidence="10" id="KW-0812">Transmembrane</keyword>
<evidence type="ECO:0000313" key="14">
    <source>
        <dbReference type="EMBL" id="OKA03980.1"/>
    </source>
</evidence>
<feature type="compositionally biased region" description="Basic and acidic residues" evidence="9">
    <location>
        <begin position="77"/>
        <end position="111"/>
    </location>
</feature>
<dbReference type="RefSeq" id="WP_061981702.1">
    <property type="nucleotide sequence ID" value="NZ_FOPQ01000007.1"/>
</dbReference>
<gene>
    <name evidence="14" type="ORF">ATP06_0232630</name>
    <name evidence="13" type="ORF">AVL48_01775</name>
</gene>
<feature type="domain" description="Penicillin-binding protein transpeptidase" evidence="11">
    <location>
        <begin position="446"/>
        <end position="719"/>
    </location>
</feature>
<dbReference type="GO" id="GO:0030288">
    <property type="term" value="C:outer membrane-bounded periplasmic space"/>
    <property type="evidence" value="ECO:0007669"/>
    <property type="project" value="TreeGrafter"/>
</dbReference>
<evidence type="ECO:0000256" key="10">
    <source>
        <dbReference type="SAM" id="Phobius"/>
    </source>
</evidence>
<evidence type="ECO:0000256" key="7">
    <source>
        <dbReference type="ARBA" id="ARBA00034000"/>
    </source>
</evidence>
<evidence type="ECO:0000313" key="15">
    <source>
        <dbReference type="Proteomes" id="UP000076321"/>
    </source>
</evidence>
<feature type="region of interest" description="Disordered" evidence="9">
    <location>
        <begin position="763"/>
        <end position="844"/>
    </location>
</feature>
<dbReference type="InterPro" id="IPR023346">
    <property type="entry name" value="Lysozyme-like_dom_sf"/>
</dbReference>
<reference evidence="13 15" key="1">
    <citation type="submission" date="2015-12" db="EMBL/GenBank/DDBJ databases">
        <title>Amycolatopsis regifaucium genome sequencing and assembly.</title>
        <authorList>
            <person name="Mayilraj S."/>
        </authorList>
    </citation>
    <scope>NUCLEOTIDE SEQUENCE [LARGE SCALE GENOMIC DNA]</scope>
    <source>
        <strain evidence="13 15">GY080</strain>
    </source>
</reference>
<feature type="compositionally biased region" description="Low complexity" evidence="9">
    <location>
        <begin position="794"/>
        <end position="824"/>
    </location>
</feature>
<feature type="region of interest" description="Disordered" evidence="9">
    <location>
        <begin position="1"/>
        <end position="126"/>
    </location>
</feature>
<feature type="domain" description="Glycosyl transferase family 51" evidence="12">
    <location>
        <begin position="192"/>
        <end position="354"/>
    </location>
</feature>
<evidence type="ECO:0000256" key="8">
    <source>
        <dbReference type="ARBA" id="ARBA00049902"/>
    </source>
</evidence>
<dbReference type="PANTHER" id="PTHR32282">
    <property type="entry name" value="BINDING PROTEIN TRANSPEPTIDASE, PUTATIVE-RELATED"/>
    <property type="match status" value="1"/>
</dbReference>
<dbReference type="Proteomes" id="UP000186883">
    <property type="component" value="Unassembled WGS sequence"/>
</dbReference>
<organism evidence="13 15">
    <name type="scientific">Amycolatopsis regifaucium</name>
    <dbReference type="NCBI Taxonomy" id="546365"/>
    <lineage>
        <taxon>Bacteria</taxon>
        <taxon>Bacillati</taxon>
        <taxon>Actinomycetota</taxon>
        <taxon>Actinomycetes</taxon>
        <taxon>Pseudonocardiales</taxon>
        <taxon>Pseudonocardiaceae</taxon>
        <taxon>Amycolatopsis</taxon>
    </lineage>
</organism>
<dbReference type="AlphaFoldDB" id="A0A154MKW5"/>